<dbReference type="GO" id="GO:0005351">
    <property type="term" value="F:carbohydrate:proton symporter activity"/>
    <property type="evidence" value="ECO:0007669"/>
    <property type="project" value="TreeGrafter"/>
</dbReference>
<evidence type="ECO:0000313" key="10">
    <source>
        <dbReference type="Proteomes" id="UP000265663"/>
    </source>
</evidence>
<evidence type="ECO:0000313" key="9">
    <source>
        <dbReference type="EMBL" id="RMZ69161.1"/>
    </source>
</evidence>
<keyword evidence="3" id="KW-0813">Transport</keyword>
<evidence type="ECO:0000256" key="1">
    <source>
        <dbReference type="ARBA" id="ARBA00004141"/>
    </source>
</evidence>
<dbReference type="EMBL" id="KE747817">
    <property type="protein sequence ID" value="RMZ69161.1"/>
    <property type="molecule type" value="Genomic_DNA"/>
</dbReference>
<dbReference type="PRINTS" id="PR00171">
    <property type="entry name" value="SUGRTRNSPORT"/>
</dbReference>
<dbReference type="InterPro" id="IPR003663">
    <property type="entry name" value="Sugar/inositol_transpt"/>
</dbReference>
<dbReference type="Pfam" id="PF00083">
    <property type="entry name" value="Sugar_tr"/>
    <property type="match status" value="1"/>
</dbReference>
<dbReference type="InterPro" id="IPR005829">
    <property type="entry name" value="Sugar_transporter_CS"/>
</dbReference>
<dbReference type="OrthoDB" id="4142200at2759"/>
<comment type="similarity">
    <text evidence="2">Belongs to the major facilitator superfamily. Sugar transporter (TC 2.A.1.1) family.</text>
</comment>
<evidence type="ECO:0000256" key="3">
    <source>
        <dbReference type="ARBA" id="ARBA00022448"/>
    </source>
</evidence>
<evidence type="ECO:0000256" key="6">
    <source>
        <dbReference type="ARBA" id="ARBA00023136"/>
    </source>
</evidence>
<dbReference type="PANTHER" id="PTHR48022">
    <property type="entry name" value="PLASTIDIC GLUCOSE TRANSPORTER 4"/>
    <property type="match status" value="1"/>
</dbReference>
<keyword evidence="10" id="KW-1185">Reference proteome</keyword>
<feature type="transmembrane region" description="Helical" evidence="7">
    <location>
        <begin position="78"/>
        <end position="104"/>
    </location>
</feature>
<keyword evidence="5 7" id="KW-1133">Transmembrane helix</keyword>
<proteinExistence type="inferred from homology"/>
<dbReference type="InterPro" id="IPR036259">
    <property type="entry name" value="MFS_trans_sf"/>
</dbReference>
<evidence type="ECO:0000259" key="8">
    <source>
        <dbReference type="PROSITE" id="PS50850"/>
    </source>
</evidence>
<feature type="transmembrane region" description="Helical" evidence="7">
    <location>
        <begin position="302"/>
        <end position="327"/>
    </location>
</feature>
<organism evidence="9 10">
    <name type="scientific">Pyrenophora seminiperda CCB06</name>
    <dbReference type="NCBI Taxonomy" id="1302712"/>
    <lineage>
        <taxon>Eukaryota</taxon>
        <taxon>Fungi</taxon>
        <taxon>Dikarya</taxon>
        <taxon>Ascomycota</taxon>
        <taxon>Pezizomycotina</taxon>
        <taxon>Dothideomycetes</taxon>
        <taxon>Pleosporomycetidae</taxon>
        <taxon>Pleosporales</taxon>
        <taxon>Pleosporineae</taxon>
        <taxon>Pleosporaceae</taxon>
        <taxon>Pyrenophora</taxon>
    </lineage>
</organism>
<feature type="transmembrane region" description="Helical" evidence="7">
    <location>
        <begin position="47"/>
        <end position="72"/>
    </location>
</feature>
<feature type="transmembrane region" description="Helical" evidence="7">
    <location>
        <begin position="116"/>
        <end position="134"/>
    </location>
</feature>
<evidence type="ECO:0000256" key="2">
    <source>
        <dbReference type="ARBA" id="ARBA00010992"/>
    </source>
</evidence>
<dbReference type="Gene3D" id="1.20.1250.20">
    <property type="entry name" value="MFS general substrate transporter like domains"/>
    <property type="match status" value="1"/>
</dbReference>
<sequence length="503" mass="55620">MSALYVFASVPTSDDRQINRLPFFLLLKLWRALIVKMFEKVPKINNVYFLAIVATMGGMLFGFDISSMSAIIPTKQYIRGMLIAGQILNGVTVGITSSQVPVYLAEISKHSQRGAIIIIQQLAIEWGILIMYFIGYGCSFISGETASFRTAWGIQYVPCVFFMIGLPFLPESPRWLAKVDRTEEAIHVLAVIQADGNIEDPYVIAEYEEIVTTLTAERLAPKGWRKFVVNGMWKRTLAGFSPNIGRTKKLPVTTNNYVTFLFAMAGLSGNINLVSSGVQYALFIIFSSIMFFFVDKIGRRTLLVWGAIAMGICHFVVGGTLGAHSKYVPEGVNGDANVVMLVHGSPAYTVIAFCYLLIIVYALTLAPICWVYAAEVWSLETRASGMGISATGNWLFNFAIGFFIPPAFVNIRWGIFIIFGVLCMLAAVQFFFTYPETCGKTLEEIEVLFSKGGPHAWQTKKGSEHLAQDVEQVAAAQAKGEARASIERVIRKEKGEAEQMEAV</sequence>
<evidence type="ECO:0000256" key="7">
    <source>
        <dbReference type="SAM" id="Phobius"/>
    </source>
</evidence>
<feature type="transmembrane region" description="Helical" evidence="7">
    <location>
        <begin position="347"/>
        <end position="373"/>
    </location>
</feature>
<dbReference type="PROSITE" id="PS00216">
    <property type="entry name" value="SUGAR_TRANSPORT_1"/>
    <property type="match status" value="1"/>
</dbReference>
<dbReference type="AlphaFoldDB" id="A0A3M7M3S0"/>
<dbReference type="Proteomes" id="UP000265663">
    <property type="component" value="Unassembled WGS sequence"/>
</dbReference>
<feature type="transmembrane region" description="Helical" evidence="7">
    <location>
        <begin position="146"/>
        <end position="169"/>
    </location>
</feature>
<gene>
    <name evidence="9" type="ORF">GMOD_00003086</name>
</gene>
<keyword evidence="9" id="KW-0762">Sugar transport</keyword>
<dbReference type="InterPro" id="IPR050360">
    <property type="entry name" value="MFS_Sugar_Transporters"/>
</dbReference>
<dbReference type="PROSITE" id="PS00217">
    <property type="entry name" value="SUGAR_TRANSPORT_2"/>
    <property type="match status" value="1"/>
</dbReference>
<feature type="transmembrane region" description="Helical" evidence="7">
    <location>
        <begin position="411"/>
        <end position="432"/>
    </location>
</feature>
<comment type="subcellular location">
    <subcellularLocation>
        <location evidence="1">Membrane</location>
        <topology evidence="1">Multi-pass membrane protein</topology>
    </subcellularLocation>
</comment>
<dbReference type="InterPro" id="IPR005828">
    <property type="entry name" value="MFS_sugar_transport-like"/>
</dbReference>
<evidence type="ECO:0000256" key="5">
    <source>
        <dbReference type="ARBA" id="ARBA00022989"/>
    </source>
</evidence>
<feature type="transmembrane region" description="Helical" evidence="7">
    <location>
        <begin position="385"/>
        <end position="405"/>
    </location>
</feature>
<dbReference type="PANTHER" id="PTHR48022:SF47">
    <property type="entry name" value="MAJOR FACILITATOR SUPERFAMILY (MFS) PROFILE DOMAIN-CONTAINING PROTEIN"/>
    <property type="match status" value="1"/>
</dbReference>
<reference evidence="9 10" key="1">
    <citation type="journal article" date="2014" name="PLoS ONE">
        <title>De novo Genome Assembly of the Fungal Plant Pathogen Pyrenophora semeniperda.</title>
        <authorList>
            <person name="Soliai M.M."/>
            <person name="Meyer S.E."/>
            <person name="Udall J.A."/>
            <person name="Elzinga D.E."/>
            <person name="Hermansen R.A."/>
            <person name="Bodily P.M."/>
            <person name="Hart A.A."/>
            <person name="Coleman C.E."/>
        </authorList>
    </citation>
    <scope>NUCLEOTIDE SEQUENCE [LARGE SCALE GENOMIC DNA]</scope>
    <source>
        <strain evidence="9 10">CCB06</strain>
        <tissue evidence="9">Mycelium</tissue>
    </source>
</reference>
<feature type="transmembrane region" description="Helical" evidence="7">
    <location>
        <begin position="277"/>
        <end position="295"/>
    </location>
</feature>
<dbReference type="SUPFAM" id="SSF103473">
    <property type="entry name" value="MFS general substrate transporter"/>
    <property type="match status" value="1"/>
</dbReference>
<dbReference type="InterPro" id="IPR020846">
    <property type="entry name" value="MFS_dom"/>
</dbReference>
<accession>A0A3M7M3S0</accession>
<protein>
    <submittedName>
        <fullName evidence="9">Sugar transporter</fullName>
    </submittedName>
</protein>
<evidence type="ECO:0000256" key="4">
    <source>
        <dbReference type="ARBA" id="ARBA00022692"/>
    </source>
</evidence>
<keyword evidence="6 7" id="KW-0472">Membrane</keyword>
<dbReference type="GO" id="GO:0016020">
    <property type="term" value="C:membrane"/>
    <property type="evidence" value="ECO:0007669"/>
    <property type="project" value="UniProtKB-SubCell"/>
</dbReference>
<name>A0A3M7M3S0_9PLEO</name>
<dbReference type="PROSITE" id="PS50850">
    <property type="entry name" value="MFS"/>
    <property type="match status" value="1"/>
</dbReference>
<keyword evidence="4 7" id="KW-0812">Transmembrane</keyword>
<feature type="transmembrane region" description="Helical" evidence="7">
    <location>
        <begin position="254"/>
        <end position="271"/>
    </location>
</feature>
<feature type="domain" description="Major facilitator superfamily (MFS) profile" evidence="8">
    <location>
        <begin position="1"/>
        <end position="438"/>
    </location>
</feature>